<dbReference type="AlphaFoldDB" id="A0A6L2KG55"/>
<name>A0A6L2KG55_TANCI</name>
<gene>
    <name evidence="2" type="ORF">Tci_020456</name>
</gene>
<protein>
    <recommendedName>
        <fullName evidence="3">DUF4219 domain-containing protein</fullName>
    </recommendedName>
</protein>
<sequence>MSIEIRKKKNLLQEEQWAYLSTHPSKHEFIKSGVENLIPIPSESEGIPEHMCDVPSYDNSPPLDVSKDTIEDFFESNEEFSSTDDDSFSLDNIDYIEASPPDSELMSSEVMEIVIPKVGGIKASNDNPIPFHDPIISRNPPNLTPSGESDFFSEVYAFLAVEDEFTSYQFPKSYLIPKGDMLLFEAFLNDDHSFDFKTKSSSTSLNSLLKETHTFDNSLPEFTTFSKVLSDAECESDSSDDQSCSDEDVLEKIVSKPLCEEEIIPMNSLRTHDSSLPISSKIDSLLDEFAGELTLLKSIPPGIDETDCGFEEDIRLIEELLYDNSSLRPPKAFISANSDAAIKSFSPSPILVKDSDSLMKEIDLFYDDTGILNIKMMGDISDQKAFMHKLMITLALHQEKSPDLLSHWLKKNSKGQNQNKTGQKWEALKKTQKGTKSDQNRTKTGSVAKPGKVTSSYSRMRKKTEENIKRRAGNANKCKVYSKLKRRKKERRAGEKHAKEKKKRVFDLWQEADCNDSKQIMSAIDGVLRGPIELLDLDVSIGSDSNQPLCLSSLLTHEASEDDDDVLINLAWIQGHSWSSVWVKVLIFGQKMSLEKGVSTWYQSFGLKEEASEDDDDVLDKLSLDSRVRERKEAEESFTLTLELRLFFFIKLHTHFSRVKVHELRGKSKVDLFPRLKDLKAKIAPFCVAKKNTMMTDKDSSVAGTDNRPPMLEENDYESWKIHIERYIKGKTHGKLIWKSIQNGPTPHPQTTDPAPEGGAVPPPRNKKDEEFTEEDNRNELVDIHAINILSQGLPRRYEIINWCNFLVFVVADERRKATEDGGCG</sequence>
<accession>A0A6L2KG55</accession>
<comment type="caution">
    <text evidence="2">The sequence shown here is derived from an EMBL/GenBank/DDBJ whole genome shotgun (WGS) entry which is preliminary data.</text>
</comment>
<proteinExistence type="predicted"/>
<feature type="region of interest" description="Disordered" evidence="1">
    <location>
        <begin position="411"/>
        <end position="464"/>
    </location>
</feature>
<organism evidence="2">
    <name type="scientific">Tanacetum cinerariifolium</name>
    <name type="common">Dalmatian daisy</name>
    <name type="synonym">Chrysanthemum cinerariifolium</name>
    <dbReference type="NCBI Taxonomy" id="118510"/>
    <lineage>
        <taxon>Eukaryota</taxon>
        <taxon>Viridiplantae</taxon>
        <taxon>Streptophyta</taxon>
        <taxon>Embryophyta</taxon>
        <taxon>Tracheophyta</taxon>
        <taxon>Spermatophyta</taxon>
        <taxon>Magnoliopsida</taxon>
        <taxon>eudicotyledons</taxon>
        <taxon>Gunneridae</taxon>
        <taxon>Pentapetalae</taxon>
        <taxon>asterids</taxon>
        <taxon>campanulids</taxon>
        <taxon>Asterales</taxon>
        <taxon>Asteraceae</taxon>
        <taxon>Asteroideae</taxon>
        <taxon>Anthemideae</taxon>
        <taxon>Anthemidinae</taxon>
        <taxon>Tanacetum</taxon>
    </lineage>
</organism>
<evidence type="ECO:0008006" key="3">
    <source>
        <dbReference type="Google" id="ProtNLM"/>
    </source>
</evidence>
<dbReference type="EMBL" id="BKCJ010002426">
    <property type="protein sequence ID" value="GEU48478.1"/>
    <property type="molecule type" value="Genomic_DNA"/>
</dbReference>
<feature type="compositionally biased region" description="Polar residues" evidence="1">
    <location>
        <begin position="741"/>
        <end position="753"/>
    </location>
</feature>
<feature type="region of interest" description="Disordered" evidence="1">
    <location>
        <begin position="741"/>
        <end position="777"/>
    </location>
</feature>
<evidence type="ECO:0000256" key="1">
    <source>
        <dbReference type="SAM" id="MobiDB-lite"/>
    </source>
</evidence>
<evidence type="ECO:0000313" key="2">
    <source>
        <dbReference type="EMBL" id="GEU48478.1"/>
    </source>
</evidence>
<reference evidence="2" key="1">
    <citation type="journal article" date="2019" name="Sci. Rep.">
        <title>Draft genome of Tanacetum cinerariifolium, the natural source of mosquito coil.</title>
        <authorList>
            <person name="Yamashiro T."/>
            <person name="Shiraishi A."/>
            <person name="Satake H."/>
            <person name="Nakayama K."/>
        </authorList>
    </citation>
    <scope>NUCLEOTIDE SEQUENCE</scope>
</reference>
<feature type="compositionally biased region" description="Basic and acidic residues" evidence="1">
    <location>
        <begin position="766"/>
        <end position="777"/>
    </location>
</feature>